<evidence type="ECO:0000313" key="1">
    <source>
        <dbReference type="EMBL" id="KKD57455.1"/>
    </source>
</evidence>
<dbReference type="AlphaFoldDB" id="A0A0F5ZR27"/>
<name>A0A0F5ZR27_STEMA</name>
<dbReference type="Proteomes" id="UP000243478">
    <property type="component" value="Unassembled WGS sequence"/>
</dbReference>
<dbReference type="PATRIC" id="fig|40324.63.peg.2558"/>
<proteinExistence type="predicted"/>
<sequence>MVLLHLRVHGAGVDGSRRHGCRLGGRFALCVNYRPMGMLVTVAMPLLGFCFGHQMHLALGQRPGRSCRISGCMGHTYIVPEDAT</sequence>
<evidence type="ECO:0000313" key="2">
    <source>
        <dbReference type="Proteomes" id="UP000243478"/>
    </source>
</evidence>
<organism evidence="1 2">
    <name type="scientific">Stenotrophomonas maltophilia</name>
    <name type="common">Pseudomonas maltophilia</name>
    <name type="synonym">Xanthomonas maltophilia</name>
    <dbReference type="NCBI Taxonomy" id="40324"/>
    <lineage>
        <taxon>Bacteria</taxon>
        <taxon>Pseudomonadati</taxon>
        <taxon>Pseudomonadota</taxon>
        <taxon>Gammaproteobacteria</taxon>
        <taxon>Lysobacterales</taxon>
        <taxon>Lysobacteraceae</taxon>
        <taxon>Stenotrophomonas</taxon>
        <taxon>Stenotrophomonas maltophilia group</taxon>
    </lineage>
</organism>
<gene>
    <name evidence="1" type="ORF">VM57_06810</name>
</gene>
<reference evidence="1 2" key="1">
    <citation type="submission" date="2015-03" db="EMBL/GenBank/DDBJ databases">
        <title>Draft genome of Stenotrophomonas maltophila isolated from urine specimen.</title>
        <authorList>
            <person name="Murugan N."/>
            <person name="Malathi J."/>
            <person name="Umashankar V."/>
            <person name="Madhavan H."/>
        </authorList>
    </citation>
    <scope>NUCLEOTIDE SEQUENCE [LARGE SCALE GENOMIC DNA]</scope>
    <source>
        <strain evidence="1 2">JMNMN1</strain>
    </source>
</reference>
<accession>A0A0F5ZR27</accession>
<comment type="caution">
    <text evidence="1">The sequence shown here is derived from an EMBL/GenBank/DDBJ whole genome shotgun (WGS) entry which is preliminary data.</text>
</comment>
<dbReference type="EMBL" id="JZRZ01000013">
    <property type="protein sequence ID" value="KKD57455.1"/>
    <property type="molecule type" value="Genomic_DNA"/>
</dbReference>
<protein>
    <submittedName>
        <fullName evidence="1">Uncharacterized protein</fullName>
    </submittedName>
</protein>